<name>A0A918KSB3_9PROT</name>
<evidence type="ECO:0000259" key="1">
    <source>
        <dbReference type="PROSITE" id="PS51549"/>
    </source>
</evidence>
<evidence type="ECO:0000313" key="3">
    <source>
        <dbReference type="Proteomes" id="UP000600865"/>
    </source>
</evidence>
<sequence>MITLNTSLNSVAGLGAMIAIVAGLNLSPLTPQTAHAAEPAVAAAMADKAQSGEFTKANFDIKGQWEIIRQDGQTIFRLSEDFRTKRGPDLKLFLSPKKVSAATGETATTNAVRLGALKSNKGTQEYILPGDIDLSSFRSILIHCEAYSKLWGGADI</sequence>
<accession>A0A918KSB3</accession>
<proteinExistence type="predicted"/>
<comment type="caution">
    <text evidence="2">The sequence shown here is derived from an EMBL/GenBank/DDBJ whole genome shotgun (WGS) entry which is preliminary data.</text>
</comment>
<organism evidence="2 3">
    <name type="scientific">Litorimonas cladophorae</name>
    <dbReference type="NCBI Taxonomy" id="1220491"/>
    <lineage>
        <taxon>Bacteria</taxon>
        <taxon>Pseudomonadati</taxon>
        <taxon>Pseudomonadota</taxon>
        <taxon>Alphaproteobacteria</taxon>
        <taxon>Maricaulales</taxon>
        <taxon>Robiginitomaculaceae</taxon>
    </lineage>
</organism>
<feature type="domain" description="DM13" evidence="1">
    <location>
        <begin position="52"/>
        <end position="156"/>
    </location>
</feature>
<keyword evidence="3" id="KW-1185">Reference proteome</keyword>
<dbReference type="PROSITE" id="PS51549">
    <property type="entry name" value="DM13"/>
    <property type="match status" value="1"/>
</dbReference>
<reference evidence="2 3" key="1">
    <citation type="journal article" date="2014" name="Int. J. Syst. Evol. Microbiol.">
        <title>Complete genome sequence of Corynebacterium casei LMG S-19264T (=DSM 44701T), isolated from a smear-ripened cheese.</title>
        <authorList>
            <consortium name="US DOE Joint Genome Institute (JGI-PGF)"/>
            <person name="Walter F."/>
            <person name="Albersmeier A."/>
            <person name="Kalinowski J."/>
            <person name="Ruckert C."/>
        </authorList>
    </citation>
    <scope>NUCLEOTIDE SEQUENCE [LARGE SCALE GENOMIC DNA]</scope>
    <source>
        <strain evidence="2 3">KCTC 23968</strain>
    </source>
</reference>
<dbReference type="Proteomes" id="UP000600865">
    <property type="component" value="Unassembled WGS sequence"/>
</dbReference>
<dbReference type="InterPro" id="IPR019545">
    <property type="entry name" value="DM13_domain"/>
</dbReference>
<dbReference type="Pfam" id="PF10517">
    <property type="entry name" value="DM13"/>
    <property type="match status" value="1"/>
</dbReference>
<dbReference type="RefSeq" id="WP_189587046.1">
    <property type="nucleotide sequence ID" value="NZ_BMYV01000003.1"/>
</dbReference>
<evidence type="ECO:0000313" key="2">
    <source>
        <dbReference type="EMBL" id="GGX75156.1"/>
    </source>
</evidence>
<dbReference type="EMBL" id="BMYV01000003">
    <property type="protein sequence ID" value="GGX75156.1"/>
    <property type="molecule type" value="Genomic_DNA"/>
</dbReference>
<gene>
    <name evidence="2" type="ORF">GCM10011309_26710</name>
</gene>
<protein>
    <recommendedName>
        <fullName evidence="1">DM13 domain-containing protein</fullName>
    </recommendedName>
</protein>
<dbReference type="AlphaFoldDB" id="A0A918KSB3"/>